<protein>
    <submittedName>
        <fullName evidence="2">Phage tail protein</fullName>
    </submittedName>
</protein>
<name>A0ABW9F5M4_9FIRM</name>
<dbReference type="EMBL" id="JBFNFH010000006">
    <property type="protein sequence ID" value="MFM1524754.1"/>
    <property type="molecule type" value="Genomic_DNA"/>
</dbReference>
<gene>
    <name evidence="2" type="ORF">ABGF40_03620</name>
</gene>
<evidence type="ECO:0000259" key="1">
    <source>
        <dbReference type="Pfam" id="PF06605"/>
    </source>
</evidence>
<dbReference type="RefSeq" id="WP_408126454.1">
    <property type="nucleotide sequence ID" value="NZ_JBFNFH010000006.1"/>
</dbReference>
<comment type="caution">
    <text evidence="2">The sequence shown here is derived from an EMBL/GenBank/DDBJ whole genome shotgun (WGS) entry which is preliminary data.</text>
</comment>
<dbReference type="Pfam" id="PF06605">
    <property type="entry name" value="Prophage_tail"/>
    <property type="match status" value="1"/>
</dbReference>
<sequence>MYQIKYKDKTLYYPNDERCYLIDPELNLELNTAGTLSFIITKDHYMYDKLKNRDGIISVYKNNKKIFHGDIRSIEKDMSDNKKVTCVGELSFLADSIQPQKVYQNISVFSFFESLINQHNSQVEEKKRLEVGVVTVTDPNDSLYRMTNYETTFEAIKSKLLDRLGGFLRLRFEDKIYIDYINISDYGKNPNQAIQFGQNLMEFSDNLSSEDLVTAVLPLGAEVSKDIETKEELLKKHVNVSSMNNGDYFVKSDEAVKRFGFIAKVVKWQDVTLESNLYRKAKEYLSNNQFERLSLNLTALDLSEFGLDYESIDLGDRIRCISKDYGMDKVFPLLKQTIPIQRPWDMRLTLGETIELGFTQSINSSYSSMIKDIDERRIEDNSKLKSMIDELNRQMTTSQGGYKLTEYDENGRWVRDLYMDTMDKETATKILQINMNGIAGSTNGYKGPYVVGMTLDGMIKGERIGAKSITVDKLASDVGTSLDISSNVAIKQTVNNEKFNTYKEQTDKLIAQSVSVTDYNSNNENINKRITSFEQSSTEFELLFTNLKENIENNRTNIEELSAKIVSGMDDKGNTYTEWGSSGQLNKVRVGSDGISMISNEQETMKLRDGVVEANSLYVTRTIGFGNHVAERYKEEFTLFRWTGGVL</sequence>
<organism evidence="2 3">
    <name type="scientific">Helcococcus bovis</name>
    <dbReference type="NCBI Taxonomy" id="3153252"/>
    <lineage>
        <taxon>Bacteria</taxon>
        <taxon>Bacillati</taxon>
        <taxon>Bacillota</taxon>
        <taxon>Tissierellia</taxon>
        <taxon>Tissierellales</taxon>
        <taxon>Peptoniphilaceae</taxon>
        <taxon>Helcococcus</taxon>
    </lineage>
</organism>
<evidence type="ECO:0000313" key="2">
    <source>
        <dbReference type="EMBL" id="MFM1524754.1"/>
    </source>
</evidence>
<evidence type="ECO:0000313" key="3">
    <source>
        <dbReference type="Proteomes" id="UP001629536"/>
    </source>
</evidence>
<dbReference type="InterPro" id="IPR010572">
    <property type="entry name" value="Tail_dom"/>
</dbReference>
<keyword evidence="3" id="KW-1185">Reference proteome</keyword>
<accession>A0ABW9F5M4</accession>
<dbReference type="Proteomes" id="UP001629536">
    <property type="component" value="Unassembled WGS sequence"/>
</dbReference>
<feature type="domain" description="Tail spike" evidence="1">
    <location>
        <begin position="148"/>
        <end position="352"/>
    </location>
</feature>
<reference evidence="2 3" key="1">
    <citation type="journal article" date="2024" name="Front. Microbiol.">
        <title>Pangenomic and biochemical analyses of Helcococcus ovis reveal widespread tetracycline resistance and a novel bacterial species, Helcococcus bovis.</title>
        <authorList>
            <person name="Cunha F."/>
            <person name="Zhai Y."/>
            <person name="Casaro S."/>
            <person name="Jones K.L."/>
            <person name="Hernandez M."/>
            <person name="Bisinotto R.S."/>
            <person name="Kariyawasam S."/>
            <person name="Brown M.B."/>
            <person name="Phillips A."/>
            <person name="Jeong K.C."/>
            <person name="Galvao K.N."/>
        </authorList>
    </citation>
    <scope>NUCLEOTIDE SEQUENCE [LARGE SCALE GENOMIC DNA]</scope>
    <source>
        <strain evidence="2 3">KG197</strain>
    </source>
</reference>
<proteinExistence type="predicted"/>